<protein>
    <recommendedName>
        <fullName evidence="4">Sushi domain-containing protein</fullName>
    </recommendedName>
</protein>
<evidence type="ECO:0000256" key="3">
    <source>
        <dbReference type="PROSITE-ProRule" id="PRU00302"/>
    </source>
</evidence>
<dbReference type="PANTHER" id="PTHR24043:SF8">
    <property type="entry name" value="EGF-LIKE DOMAIN-CONTAINING PROTEIN"/>
    <property type="match status" value="1"/>
</dbReference>
<proteinExistence type="predicted"/>
<dbReference type="SUPFAM" id="SSF57535">
    <property type="entry name" value="Complement control module/SCR domain"/>
    <property type="match status" value="1"/>
</dbReference>
<evidence type="ECO:0000259" key="4">
    <source>
        <dbReference type="PROSITE" id="PS50923"/>
    </source>
</evidence>
<dbReference type="InterPro" id="IPR035976">
    <property type="entry name" value="Sushi/SCR/CCP_sf"/>
</dbReference>
<dbReference type="AlphaFoldDB" id="A0A8S3QBA2"/>
<dbReference type="Gene3D" id="2.10.70.10">
    <property type="entry name" value="Complement Module, domain 1"/>
    <property type="match status" value="1"/>
</dbReference>
<reference evidence="5" key="1">
    <citation type="submission" date="2021-03" db="EMBL/GenBank/DDBJ databases">
        <authorList>
            <person name="Bekaert M."/>
        </authorList>
    </citation>
    <scope>NUCLEOTIDE SEQUENCE</scope>
</reference>
<evidence type="ECO:0000313" key="6">
    <source>
        <dbReference type="Proteomes" id="UP000683360"/>
    </source>
</evidence>
<name>A0A8S3QBA2_MYTED</name>
<gene>
    <name evidence="5" type="ORF">MEDL_8532</name>
</gene>
<sequence length="219" mass="24336">MTYSVYCSNTSDSWNNGIEIYDSERPMDDIYVTAVCRYVIYIPPIINGISKVDVCEIETSGCPLGKYGVNCKMNCSENCMLGSCDLVRGNCTCGCTDGWVGDRCNETCSEGWFGKQCLNECSPHCFMTSCDHVTGECIDGCNKGWTDYNALEDCKGLPTTHNAAVDERFGLRRNLDTGSKYKCDKDYKMKGNPFAVCQSPGEWKVLFNCTTKGIFCFVT</sequence>
<feature type="domain" description="Sushi" evidence="4">
    <location>
        <begin position="152"/>
        <end position="211"/>
    </location>
</feature>
<dbReference type="EMBL" id="CAJPWZ010000459">
    <property type="protein sequence ID" value="CAG2193355.1"/>
    <property type="molecule type" value="Genomic_DNA"/>
</dbReference>
<evidence type="ECO:0000256" key="1">
    <source>
        <dbReference type="ARBA" id="ARBA00022536"/>
    </source>
</evidence>
<dbReference type="InterPro" id="IPR000436">
    <property type="entry name" value="Sushi_SCR_CCP_dom"/>
</dbReference>
<keyword evidence="6" id="KW-1185">Reference proteome</keyword>
<comment type="caution">
    <text evidence="5">The sequence shown here is derived from an EMBL/GenBank/DDBJ whole genome shotgun (WGS) entry which is preliminary data.</text>
</comment>
<accession>A0A8S3QBA2</accession>
<keyword evidence="1" id="KW-0245">EGF-like domain</keyword>
<dbReference type="PANTHER" id="PTHR24043">
    <property type="entry name" value="SCAVENGER RECEPTOR CLASS F"/>
    <property type="match status" value="1"/>
</dbReference>
<feature type="disulfide bond" evidence="3">
    <location>
        <begin position="154"/>
        <end position="197"/>
    </location>
</feature>
<comment type="caution">
    <text evidence="3">Lacks conserved residue(s) required for the propagation of feature annotation.</text>
</comment>
<evidence type="ECO:0000313" key="5">
    <source>
        <dbReference type="EMBL" id="CAG2193355.1"/>
    </source>
</evidence>
<keyword evidence="2 3" id="KW-1015">Disulfide bond</keyword>
<dbReference type="GO" id="GO:0005044">
    <property type="term" value="F:scavenger receptor activity"/>
    <property type="evidence" value="ECO:0007669"/>
    <property type="project" value="InterPro"/>
</dbReference>
<keyword evidence="3" id="KW-0768">Sushi</keyword>
<dbReference type="InterPro" id="IPR042635">
    <property type="entry name" value="MEGF10/SREC1/2-like"/>
</dbReference>
<dbReference type="Proteomes" id="UP000683360">
    <property type="component" value="Unassembled WGS sequence"/>
</dbReference>
<dbReference type="Gene3D" id="2.170.300.10">
    <property type="entry name" value="Tie2 ligand-binding domain superfamily"/>
    <property type="match status" value="1"/>
</dbReference>
<dbReference type="OrthoDB" id="10252017at2759"/>
<dbReference type="PROSITE" id="PS50923">
    <property type="entry name" value="SUSHI"/>
    <property type="match status" value="1"/>
</dbReference>
<evidence type="ECO:0000256" key="2">
    <source>
        <dbReference type="ARBA" id="ARBA00023157"/>
    </source>
</evidence>
<organism evidence="5 6">
    <name type="scientific">Mytilus edulis</name>
    <name type="common">Blue mussel</name>
    <dbReference type="NCBI Taxonomy" id="6550"/>
    <lineage>
        <taxon>Eukaryota</taxon>
        <taxon>Metazoa</taxon>
        <taxon>Spiralia</taxon>
        <taxon>Lophotrochozoa</taxon>
        <taxon>Mollusca</taxon>
        <taxon>Bivalvia</taxon>
        <taxon>Autobranchia</taxon>
        <taxon>Pteriomorphia</taxon>
        <taxon>Mytilida</taxon>
        <taxon>Mytiloidea</taxon>
        <taxon>Mytilidae</taxon>
        <taxon>Mytilinae</taxon>
        <taxon>Mytilus</taxon>
    </lineage>
</organism>